<feature type="binding site" evidence="19">
    <location>
        <position position="316"/>
    </location>
    <ligand>
        <name>Zn(2+)</name>
        <dbReference type="ChEBI" id="CHEBI:29105"/>
        <label>1</label>
    </ligand>
</feature>
<keyword evidence="13 18" id="KW-0560">Oxidoreductase</keyword>
<evidence type="ECO:0000313" key="23">
    <source>
        <dbReference type="EMBL" id="KAK3277146.1"/>
    </source>
</evidence>
<dbReference type="EMBL" id="LGRX02006235">
    <property type="protein sequence ID" value="KAK3277146.1"/>
    <property type="molecule type" value="Genomic_DNA"/>
</dbReference>
<dbReference type="GO" id="GO:0006633">
    <property type="term" value="P:fatty acid biosynthetic process"/>
    <property type="evidence" value="ECO:0007669"/>
    <property type="project" value="UniProtKB-KW"/>
</dbReference>
<evidence type="ECO:0000256" key="9">
    <source>
        <dbReference type="ARBA" id="ARBA00022824"/>
    </source>
</evidence>
<evidence type="ECO:0000256" key="18">
    <source>
        <dbReference type="PIRNR" id="PIRNR005149"/>
    </source>
</evidence>
<dbReference type="InterPro" id="IPR001199">
    <property type="entry name" value="Cyt_B5-like_heme/steroid-bd"/>
</dbReference>
<reference evidence="23 24" key="1">
    <citation type="journal article" date="2015" name="Genome Biol. Evol.">
        <title>Comparative Genomics of a Bacterivorous Green Alga Reveals Evolutionary Causalities and Consequences of Phago-Mixotrophic Mode of Nutrition.</title>
        <authorList>
            <person name="Burns J.A."/>
            <person name="Paasch A."/>
            <person name="Narechania A."/>
            <person name="Kim E."/>
        </authorList>
    </citation>
    <scope>NUCLEOTIDE SEQUENCE [LARGE SCALE GENOMIC DNA]</scope>
    <source>
        <strain evidence="23 24">PLY_AMNH</strain>
    </source>
</reference>
<dbReference type="GO" id="GO:0005506">
    <property type="term" value="F:iron ion binding"/>
    <property type="evidence" value="ECO:0007669"/>
    <property type="project" value="UniProtKB-UniRule"/>
</dbReference>
<feature type="binding site" evidence="19">
    <location>
        <position position="258"/>
    </location>
    <ligand>
        <name>Zn(2+)</name>
        <dbReference type="ChEBI" id="CHEBI:29105"/>
        <label>1</label>
    </ligand>
</feature>
<feature type="binding site" evidence="19">
    <location>
        <position position="331"/>
    </location>
    <ligand>
        <name>Zn(2+)</name>
        <dbReference type="ChEBI" id="CHEBI:29105"/>
        <label>1</label>
    </ligand>
</feature>
<dbReference type="PIRSF" id="PIRSF005149">
    <property type="entry name" value="IPC-B_HD"/>
    <property type="match status" value="1"/>
</dbReference>
<dbReference type="Pfam" id="PF04116">
    <property type="entry name" value="FA_hydroxylase"/>
    <property type="match status" value="1"/>
</dbReference>
<feature type="binding site" evidence="19">
    <location>
        <position position="238"/>
    </location>
    <ligand>
        <name>Zn(2+)</name>
        <dbReference type="ChEBI" id="CHEBI:29105"/>
        <label>1</label>
    </ligand>
</feature>
<comment type="cofactor">
    <cofactor evidence="18 19">
        <name>Zn(2+)</name>
        <dbReference type="ChEBI" id="CHEBI:29105"/>
    </cofactor>
    <text evidence="18 19">Binds 2 Zn(2+) ions per subunit that likely form a catalytic dimetal center.</text>
</comment>
<evidence type="ECO:0000256" key="4">
    <source>
        <dbReference type="ARBA" id="ARBA00005747"/>
    </source>
</evidence>
<feature type="transmembrane region" description="Helical" evidence="21">
    <location>
        <begin position="186"/>
        <end position="207"/>
    </location>
</feature>
<feature type="binding site" description="axial binding residue" evidence="20">
    <location>
        <position position="96"/>
    </location>
    <ligand>
        <name>heme</name>
        <dbReference type="ChEBI" id="CHEBI:30413"/>
    </ligand>
    <ligandPart>
        <name>Fe</name>
        <dbReference type="ChEBI" id="CHEBI:18248"/>
    </ligandPart>
</feature>
<evidence type="ECO:0000256" key="20">
    <source>
        <dbReference type="PIRSR" id="PIRSR005149-50"/>
    </source>
</evidence>
<dbReference type="InterPro" id="IPR014430">
    <property type="entry name" value="Scs7"/>
</dbReference>
<keyword evidence="10 18" id="KW-0276">Fatty acid metabolism</keyword>
<feature type="binding site" evidence="19">
    <location>
        <position position="254"/>
    </location>
    <ligand>
        <name>Zn(2+)</name>
        <dbReference type="ChEBI" id="CHEBI:29105"/>
        <label>1</label>
    </ligand>
</feature>
<comment type="cofactor">
    <cofactor evidence="20">
        <name>Fe cation</name>
        <dbReference type="ChEBI" id="CHEBI:24875"/>
    </cofactor>
</comment>
<dbReference type="InterPro" id="IPR036400">
    <property type="entry name" value="Cyt_B5-like_heme/steroid_sf"/>
</dbReference>
<evidence type="ECO:0000256" key="7">
    <source>
        <dbReference type="ARBA" id="ARBA00022692"/>
    </source>
</evidence>
<keyword evidence="16 18" id="KW-0472">Membrane</keyword>
<feature type="binding site" evidence="19">
    <location>
        <position position="335"/>
    </location>
    <ligand>
        <name>Zn(2+)</name>
        <dbReference type="ChEBI" id="CHEBI:29105"/>
        <label>1</label>
    </ligand>
</feature>
<feature type="binding site" evidence="19">
    <location>
        <position position="334"/>
    </location>
    <ligand>
        <name>Zn(2+)</name>
        <dbReference type="ChEBI" id="CHEBI:29105"/>
        <label>1</label>
    </ligand>
</feature>
<keyword evidence="14 18" id="KW-0408">Iron</keyword>
<evidence type="ECO:0000256" key="2">
    <source>
        <dbReference type="ARBA" id="ARBA00004991"/>
    </source>
</evidence>
<evidence type="ECO:0000256" key="10">
    <source>
        <dbReference type="ARBA" id="ARBA00022832"/>
    </source>
</evidence>
<dbReference type="SMART" id="SM01117">
    <property type="entry name" value="Cyt-b5"/>
    <property type="match status" value="1"/>
</dbReference>
<keyword evidence="12 21" id="KW-1133">Transmembrane helix</keyword>
<dbReference type="AlphaFoldDB" id="A0AAE0GGS6"/>
<evidence type="ECO:0000256" key="14">
    <source>
        <dbReference type="ARBA" id="ARBA00023004"/>
    </source>
</evidence>
<dbReference type="Proteomes" id="UP001190700">
    <property type="component" value="Unassembled WGS sequence"/>
</dbReference>
<comment type="similarity">
    <text evidence="4 18">Belongs to the sterol desaturase family. SCS7 subfamily.</text>
</comment>
<evidence type="ECO:0000256" key="6">
    <source>
        <dbReference type="ARBA" id="ARBA00022617"/>
    </source>
</evidence>
<accession>A0AAE0GGS6</accession>
<evidence type="ECO:0000256" key="13">
    <source>
        <dbReference type="ARBA" id="ARBA00023002"/>
    </source>
</evidence>
<keyword evidence="7 21" id="KW-0812">Transmembrane</keyword>
<comment type="function">
    <text evidence="18">Catalyzes stereospecific hydroxylation of free fatty acids at the C-2 position to produce (R)-2-hydroxy fatty acids, which are building blocks of sphingolipids and glycosphingolipids common in neural tissue and epidermis. Plays an essential role in the synthesis of galactosphingolipids of the myelin sheath. Responsible for the synthesis of sphingolipids and glycosphingolipids involved in the formation of epidermal lamellar bodies critical for skin permeability barrier. Participates in the synthesis of glycosphingolipids and a fraction of type II wax diesters in sebaceous gland, specifically regulating hair follicle homeostasis. Involved in the synthesis of sphingolipids of plasma membrane rafts, controlling lipid raft mobility and trafficking of raft-associated proteins.</text>
</comment>
<dbReference type="PROSITE" id="PS50255">
    <property type="entry name" value="CYTOCHROME_B5_2"/>
    <property type="match status" value="1"/>
</dbReference>
<dbReference type="GO" id="GO:0005789">
    <property type="term" value="C:endoplasmic reticulum membrane"/>
    <property type="evidence" value="ECO:0007669"/>
    <property type="project" value="UniProtKB-SubCell"/>
</dbReference>
<evidence type="ECO:0000256" key="3">
    <source>
        <dbReference type="ARBA" id="ARBA00005189"/>
    </source>
</evidence>
<keyword evidence="5 18" id="KW-0444">Lipid biosynthesis</keyword>
<feature type="transmembrane region" description="Helical" evidence="21">
    <location>
        <begin position="268"/>
        <end position="288"/>
    </location>
</feature>
<feature type="binding site" evidence="19">
    <location>
        <position position="312"/>
    </location>
    <ligand>
        <name>Zn(2+)</name>
        <dbReference type="ChEBI" id="CHEBI:29105"/>
        <label>1</label>
    </ligand>
</feature>
<gene>
    <name evidence="23" type="ORF">CYMTET_14827</name>
</gene>
<dbReference type="EC" id="1.-.-.-" evidence="18"/>
<dbReference type="PANTHER" id="PTHR12863">
    <property type="entry name" value="FATTY ACID HYDROXYLASE"/>
    <property type="match status" value="1"/>
</dbReference>
<comment type="pathway">
    <text evidence="3">Lipid metabolism.</text>
</comment>
<keyword evidence="17 18" id="KW-0275">Fatty acid biosynthesis</keyword>
<proteinExistence type="inferred from homology"/>
<evidence type="ECO:0000256" key="5">
    <source>
        <dbReference type="ARBA" id="ARBA00022516"/>
    </source>
</evidence>
<comment type="pathway">
    <text evidence="2">Sphingolipid metabolism.</text>
</comment>
<feature type="domain" description="Cytochrome b5 heme-binding" evidence="22">
    <location>
        <begin position="32"/>
        <end position="113"/>
    </location>
</feature>
<dbReference type="SUPFAM" id="SSF55856">
    <property type="entry name" value="Cytochrome b5-like heme/steroid binding domain"/>
    <property type="match status" value="1"/>
</dbReference>
<evidence type="ECO:0000256" key="21">
    <source>
        <dbReference type="SAM" id="Phobius"/>
    </source>
</evidence>
<dbReference type="InterPro" id="IPR018506">
    <property type="entry name" value="Cyt_B5_heme-BS"/>
</dbReference>
<keyword evidence="11 19" id="KW-0862">Zinc</keyword>
<keyword evidence="8 18" id="KW-0479">Metal-binding</keyword>
<name>A0AAE0GGS6_9CHLO</name>
<dbReference type="Pfam" id="PF00173">
    <property type="entry name" value="Cyt-b5"/>
    <property type="match status" value="1"/>
</dbReference>
<keyword evidence="24" id="KW-1185">Reference proteome</keyword>
<evidence type="ECO:0000256" key="19">
    <source>
        <dbReference type="PIRSR" id="PIRSR005149-1"/>
    </source>
</evidence>
<comment type="subcellular location">
    <subcellularLocation>
        <location evidence="1">Endoplasmic reticulum membrane</location>
        <topology evidence="1">Multi-pass membrane protein</topology>
    </subcellularLocation>
</comment>
<dbReference type="GO" id="GO:0020037">
    <property type="term" value="F:heme binding"/>
    <property type="evidence" value="ECO:0007669"/>
    <property type="project" value="InterPro"/>
</dbReference>
<evidence type="ECO:0000313" key="24">
    <source>
        <dbReference type="Proteomes" id="UP001190700"/>
    </source>
</evidence>
<evidence type="ECO:0000256" key="11">
    <source>
        <dbReference type="ARBA" id="ARBA00022833"/>
    </source>
</evidence>
<evidence type="ECO:0000256" key="16">
    <source>
        <dbReference type="ARBA" id="ARBA00023136"/>
    </source>
</evidence>
<organism evidence="23 24">
    <name type="scientific">Cymbomonas tetramitiformis</name>
    <dbReference type="NCBI Taxonomy" id="36881"/>
    <lineage>
        <taxon>Eukaryota</taxon>
        <taxon>Viridiplantae</taxon>
        <taxon>Chlorophyta</taxon>
        <taxon>Pyramimonadophyceae</taxon>
        <taxon>Pyramimonadales</taxon>
        <taxon>Pyramimonadaceae</taxon>
        <taxon>Cymbomonas</taxon>
    </lineage>
</organism>
<evidence type="ECO:0000256" key="12">
    <source>
        <dbReference type="ARBA" id="ARBA00022989"/>
    </source>
</evidence>
<keyword evidence="6 20" id="KW-0349">Heme</keyword>
<dbReference type="GO" id="GO:0080132">
    <property type="term" value="F:fatty acid 2-hydroxylase activity"/>
    <property type="evidence" value="ECO:0007669"/>
    <property type="project" value="InterPro"/>
</dbReference>
<sequence length="370" mass="41649">MGRGSCAHIICDGESREAAQPATSSTSFNCSTAILDTKEVQRRVKEGEQLVILDDVVYDLHSFMDDHPGGQQVLTEFIGEDISATFRGKGEGWHAHSVAAFSILKQLSVGRLNNGFSGLQRNGEKREQSHSVGGTASCELNPDRALVWQVGYLGERYDEWVHTPDMTSEPLRFFESDFLEFFSGTYWWVVPLVWMPVACAAIAAAMCSLQPTSCGALFALGALIWSLMEYSLHRVLFHHEPRTYWEITVHFLFHGCHHRRPMDRLRLVFPPAAALPFVLAVFFCYTTLLPRAAGLALFGGSLTGYVLYECTHYHVHHSQFLGYMGRLKSTHLSHHYKDHTVSFGITSSFFDFLFNTLPRTEQLVTSKCIE</sequence>
<keyword evidence="9 18" id="KW-0256">Endoplasmic reticulum</keyword>
<feature type="binding site" description="axial binding residue" evidence="20">
    <location>
        <position position="67"/>
    </location>
    <ligand>
        <name>heme</name>
        <dbReference type="ChEBI" id="CHEBI:30413"/>
    </ligand>
    <ligandPart>
        <name>Fe</name>
        <dbReference type="ChEBI" id="CHEBI:18248"/>
    </ligandPart>
</feature>
<dbReference type="PANTHER" id="PTHR12863:SF1">
    <property type="entry name" value="FATTY ACID 2-HYDROXYLASE"/>
    <property type="match status" value="1"/>
</dbReference>
<evidence type="ECO:0000256" key="15">
    <source>
        <dbReference type="ARBA" id="ARBA00023098"/>
    </source>
</evidence>
<evidence type="ECO:0000256" key="8">
    <source>
        <dbReference type="ARBA" id="ARBA00022723"/>
    </source>
</evidence>
<dbReference type="InterPro" id="IPR006694">
    <property type="entry name" value="Fatty_acid_hydroxylase"/>
</dbReference>
<dbReference type="Gene3D" id="3.10.120.10">
    <property type="entry name" value="Cytochrome b5-like heme/steroid binding domain"/>
    <property type="match status" value="1"/>
</dbReference>
<feature type="binding site" evidence="19">
    <location>
        <position position="233"/>
    </location>
    <ligand>
        <name>Zn(2+)</name>
        <dbReference type="ChEBI" id="CHEBI:29105"/>
        <label>1</label>
    </ligand>
</feature>
<dbReference type="PROSITE" id="PS00191">
    <property type="entry name" value="CYTOCHROME_B5_1"/>
    <property type="match status" value="1"/>
</dbReference>
<comment type="caution">
    <text evidence="23">The sequence shown here is derived from an EMBL/GenBank/DDBJ whole genome shotgun (WGS) entry which is preliminary data.</text>
</comment>
<evidence type="ECO:0000256" key="1">
    <source>
        <dbReference type="ARBA" id="ARBA00004477"/>
    </source>
</evidence>
<protein>
    <recommendedName>
        <fullName evidence="18">Fatty acid 2-hydroxylase</fullName>
        <ecNumber evidence="18">1.-.-.-</ecNumber>
    </recommendedName>
</protein>
<keyword evidence="15 18" id="KW-0443">Lipid metabolism</keyword>
<evidence type="ECO:0000256" key="17">
    <source>
        <dbReference type="ARBA" id="ARBA00023160"/>
    </source>
</evidence>
<evidence type="ECO:0000259" key="22">
    <source>
        <dbReference type="PROSITE" id="PS50255"/>
    </source>
</evidence>
<feature type="binding site" evidence="19">
    <location>
        <position position="257"/>
    </location>
    <ligand>
        <name>Zn(2+)</name>
        <dbReference type="ChEBI" id="CHEBI:29105"/>
        <label>1</label>
    </ligand>
</feature>